<accession>A0AAV3RKP2</accession>
<proteinExistence type="inferred from homology"/>
<dbReference type="Gene3D" id="3.40.50.1820">
    <property type="entry name" value="alpha/beta hydrolase"/>
    <property type="match status" value="1"/>
</dbReference>
<reference evidence="3 4" key="1">
    <citation type="submission" date="2024-01" db="EMBL/GenBank/DDBJ databases">
        <title>The complete chloroplast genome sequence of Lithospermum erythrorhizon: insights into the phylogenetic relationship among Boraginaceae species and the maternal lineages of purple gromwells.</title>
        <authorList>
            <person name="Okada T."/>
            <person name="Watanabe K."/>
        </authorList>
    </citation>
    <scope>NUCLEOTIDE SEQUENCE [LARGE SCALE GENOMIC DNA]</scope>
</reference>
<dbReference type="PANTHER" id="PTHR23024">
    <property type="entry name" value="ARYLACETAMIDE DEACETYLASE"/>
    <property type="match status" value="1"/>
</dbReference>
<dbReference type="Proteomes" id="UP001454036">
    <property type="component" value="Unassembled WGS sequence"/>
</dbReference>
<evidence type="ECO:0000313" key="3">
    <source>
        <dbReference type="EMBL" id="GAA0176370.1"/>
    </source>
</evidence>
<dbReference type="SUPFAM" id="SSF53474">
    <property type="entry name" value="alpha/beta-Hydrolases"/>
    <property type="match status" value="1"/>
</dbReference>
<organism evidence="3 4">
    <name type="scientific">Lithospermum erythrorhizon</name>
    <name type="common">Purple gromwell</name>
    <name type="synonym">Lithospermum officinale var. erythrorhizon</name>
    <dbReference type="NCBI Taxonomy" id="34254"/>
    <lineage>
        <taxon>Eukaryota</taxon>
        <taxon>Viridiplantae</taxon>
        <taxon>Streptophyta</taxon>
        <taxon>Embryophyta</taxon>
        <taxon>Tracheophyta</taxon>
        <taxon>Spermatophyta</taxon>
        <taxon>Magnoliopsida</taxon>
        <taxon>eudicotyledons</taxon>
        <taxon>Gunneridae</taxon>
        <taxon>Pentapetalae</taxon>
        <taxon>asterids</taxon>
        <taxon>lamiids</taxon>
        <taxon>Boraginales</taxon>
        <taxon>Boraginaceae</taxon>
        <taxon>Boraginoideae</taxon>
        <taxon>Lithospermeae</taxon>
        <taxon>Lithospermum</taxon>
    </lineage>
</organism>
<name>A0AAV3RKP2_LITER</name>
<dbReference type="EMBL" id="BAABME010010103">
    <property type="protein sequence ID" value="GAA0176370.1"/>
    <property type="molecule type" value="Genomic_DNA"/>
</dbReference>
<comment type="similarity">
    <text evidence="1">Belongs to the 'GDXG' lipolytic enzyme family.</text>
</comment>
<comment type="caution">
    <text evidence="3">The sequence shown here is derived from an EMBL/GenBank/DDBJ whole genome shotgun (WGS) entry which is preliminary data.</text>
</comment>
<dbReference type="Pfam" id="PF07859">
    <property type="entry name" value="Abhydrolase_3"/>
    <property type="match status" value="1"/>
</dbReference>
<dbReference type="AlphaFoldDB" id="A0AAV3RKP2"/>
<evidence type="ECO:0000259" key="2">
    <source>
        <dbReference type="Pfam" id="PF07859"/>
    </source>
</evidence>
<keyword evidence="4" id="KW-1185">Reference proteome</keyword>
<protein>
    <submittedName>
        <fullName evidence="3">Deacetylase</fullName>
    </submittedName>
</protein>
<dbReference type="InterPro" id="IPR029058">
    <property type="entry name" value="AB_hydrolase_fold"/>
</dbReference>
<dbReference type="PANTHER" id="PTHR23024:SF458">
    <property type="entry name" value="ALPHA_BETA HYDROLASE FOLD-3 DOMAIN-CONTAINING PROTEIN"/>
    <property type="match status" value="1"/>
</dbReference>
<evidence type="ECO:0000256" key="1">
    <source>
        <dbReference type="ARBA" id="ARBA00010515"/>
    </source>
</evidence>
<gene>
    <name evidence="3" type="ORF">LIER_29376</name>
</gene>
<feature type="domain" description="Alpha/beta hydrolase fold-3" evidence="2">
    <location>
        <begin position="78"/>
        <end position="284"/>
    </location>
</feature>
<evidence type="ECO:0000313" key="4">
    <source>
        <dbReference type="Proteomes" id="UP001454036"/>
    </source>
</evidence>
<dbReference type="GO" id="GO:0016787">
    <property type="term" value="F:hydrolase activity"/>
    <property type="evidence" value="ECO:0007669"/>
    <property type="project" value="InterPro"/>
</dbReference>
<dbReference type="InterPro" id="IPR050466">
    <property type="entry name" value="Carboxylest/Gibb_receptor"/>
</dbReference>
<sequence length="311" mass="34581">MALIETIYDEVIFEYQPFIKVYKSGKIERFVGTDIVPATLNSPNYVSSKDVTISPEKHVSARLYLPTNIKKEEKLPLLIYFHGGAFCLCSPFCALYHNYLTSLVSKANVVAVSVDYRLAPENPLPAAYEDSWDALLWVVSHSSCHGPESWLNDHVDFGRVFVGGDSAGANISHNIAQRAGIEKLEGLELNGACVIHPDFVGEEGSLNEVWKFICPGSFGEEDLRINPAIDPRLGSLGCTKMFVCVAEKDEFRDAGWIYYEAIKKSGWKGEVLFHETFGEAHVFHIFNPASKNAEPFMEKMVSFINGTIAST</sequence>
<dbReference type="InterPro" id="IPR013094">
    <property type="entry name" value="AB_hydrolase_3"/>
</dbReference>